<name>A0AAV1TX16_9STRA</name>
<proteinExistence type="predicted"/>
<dbReference type="EMBL" id="CAKLBY020000104">
    <property type="protein sequence ID" value="CAK7926965.1"/>
    <property type="molecule type" value="Genomic_DNA"/>
</dbReference>
<evidence type="ECO:0000313" key="4">
    <source>
        <dbReference type="Proteomes" id="UP001162060"/>
    </source>
</evidence>
<gene>
    <name evidence="2" type="ORF">PM001_LOCUS12115</name>
    <name evidence="3" type="ORF">PM001_LOCUS15320</name>
</gene>
<protein>
    <submittedName>
        <fullName evidence="2">Uncharacterized protein</fullName>
    </submittedName>
</protein>
<dbReference type="AlphaFoldDB" id="A0AAV1TX16"/>
<dbReference type="Proteomes" id="UP001162060">
    <property type="component" value="Unassembled WGS sequence"/>
</dbReference>
<organism evidence="2 4">
    <name type="scientific">Peronospora matthiolae</name>
    <dbReference type="NCBI Taxonomy" id="2874970"/>
    <lineage>
        <taxon>Eukaryota</taxon>
        <taxon>Sar</taxon>
        <taxon>Stramenopiles</taxon>
        <taxon>Oomycota</taxon>
        <taxon>Peronosporomycetes</taxon>
        <taxon>Peronosporales</taxon>
        <taxon>Peronosporaceae</taxon>
        <taxon>Peronospora</taxon>
    </lineage>
</organism>
<evidence type="ECO:0000256" key="1">
    <source>
        <dbReference type="SAM" id="MobiDB-lite"/>
    </source>
</evidence>
<evidence type="ECO:0000313" key="2">
    <source>
        <dbReference type="EMBL" id="CAK7926965.1"/>
    </source>
</evidence>
<feature type="region of interest" description="Disordered" evidence="1">
    <location>
        <begin position="1"/>
        <end position="25"/>
    </location>
</feature>
<reference evidence="2" key="1">
    <citation type="submission" date="2024-01" db="EMBL/GenBank/DDBJ databases">
        <authorList>
            <person name="Webb A."/>
        </authorList>
    </citation>
    <scope>NUCLEOTIDE SEQUENCE</scope>
    <source>
        <strain evidence="2">Pm1</strain>
    </source>
</reference>
<comment type="caution">
    <text evidence="2">The sequence shown here is derived from an EMBL/GenBank/DDBJ whole genome shotgun (WGS) entry which is preliminary data.</text>
</comment>
<dbReference type="EMBL" id="CAKLBY020000163">
    <property type="protein sequence ID" value="CAK7930170.1"/>
    <property type="molecule type" value="Genomic_DNA"/>
</dbReference>
<evidence type="ECO:0000313" key="3">
    <source>
        <dbReference type="EMBL" id="CAK7930170.1"/>
    </source>
</evidence>
<accession>A0AAV1TX16</accession>
<sequence length="59" mass="6426">MPDTYMESADSHGSHGNAFDPDDLDIDGVHRPHLATTEAIMGEVFAAQRIRMSAIADLK</sequence>